<comment type="similarity">
    <text evidence="1">Belongs to the ABC transporter superfamily.</text>
</comment>
<keyword evidence="2" id="KW-0813">Transport</keyword>
<evidence type="ECO:0000313" key="7">
    <source>
        <dbReference type="EMBL" id="TXR56035.1"/>
    </source>
</evidence>
<dbReference type="SMART" id="SM00382">
    <property type="entry name" value="AAA"/>
    <property type="match status" value="2"/>
</dbReference>
<keyword evidence="3" id="KW-0547">Nucleotide-binding</keyword>
<feature type="domain" description="ABC transporter" evidence="6">
    <location>
        <begin position="7"/>
        <end position="255"/>
    </location>
</feature>
<evidence type="ECO:0000256" key="3">
    <source>
        <dbReference type="ARBA" id="ARBA00022741"/>
    </source>
</evidence>
<dbReference type="PROSITE" id="PS00211">
    <property type="entry name" value="ABC_TRANSPORTER_1"/>
    <property type="match status" value="2"/>
</dbReference>
<dbReference type="Gene3D" id="3.40.50.300">
    <property type="entry name" value="P-loop containing nucleotide triphosphate hydrolases"/>
    <property type="match status" value="2"/>
</dbReference>
<dbReference type="OrthoDB" id="501320at2"/>
<dbReference type="GO" id="GO:0005524">
    <property type="term" value="F:ATP binding"/>
    <property type="evidence" value="ECO:0007669"/>
    <property type="project" value="UniProtKB-KW"/>
</dbReference>
<dbReference type="RefSeq" id="WP_147926467.1">
    <property type="nucleotide sequence ID" value="NZ_VKAC01000006.1"/>
</dbReference>
<dbReference type="SUPFAM" id="SSF52540">
    <property type="entry name" value="P-loop containing nucleoside triphosphate hydrolases"/>
    <property type="match status" value="2"/>
</dbReference>
<dbReference type="InterPro" id="IPR003593">
    <property type="entry name" value="AAA+_ATPase"/>
</dbReference>
<gene>
    <name evidence="7" type="ORF">FMM08_11315</name>
</gene>
<proteinExistence type="inferred from homology"/>
<feature type="compositionally biased region" description="Basic and acidic residues" evidence="5">
    <location>
        <begin position="362"/>
        <end position="374"/>
    </location>
</feature>
<organism evidence="7 8">
    <name type="scientific">Quadrisphaera setariae</name>
    <dbReference type="NCBI Taxonomy" id="2593304"/>
    <lineage>
        <taxon>Bacteria</taxon>
        <taxon>Bacillati</taxon>
        <taxon>Actinomycetota</taxon>
        <taxon>Actinomycetes</taxon>
        <taxon>Kineosporiales</taxon>
        <taxon>Kineosporiaceae</taxon>
        <taxon>Quadrisphaera</taxon>
    </lineage>
</organism>
<dbReference type="GO" id="GO:0016887">
    <property type="term" value="F:ATP hydrolysis activity"/>
    <property type="evidence" value="ECO:0007669"/>
    <property type="project" value="InterPro"/>
</dbReference>
<evidence type="ECO:0000256" key="5">
    <source>
        <dbReference type="SAM" id="MobiDB-lite"/>
    </source>
</evidence>
<name>A0A5C8ZD67_9ACTN</name>
<feature type="region of interest" description="Disordered" evidence="5">
    <location>
        <begin position="353"/>
        <end position="374"/>
    </location>
</feature>
<dbReference type="PANTHER" id="PTHR43553:SF24">
    <property type="entry name" value="ENERGY-COUPLING FACTOR TRANSPORTER ATP-BINDING PROTEIN ECFA1"/>
    <property type="match status" value="1"/>
</dbReference>
<dbReference type="GO" id="GO:0043190">
    <property type="term" value="C:ATP-binding cassette (ABC) transporter complex"/>
    <property type="evidence" value="ECO:0007669"/>
    <property type="project" value="TreeGrafter"/>
</dbReference>
<keyword evidence="4 7" id="KW-0067">ATP-binding</keyword>
<dbReference type="InterPro" id="IPR003439">
    <property type="entry name" value="ABC_transporter-like_ATP-bd"/>
</dbReference>
<reference evidence="7 8" key="1">
    <citation type="submission" date="2019-07" db="EMBL/GenBank/DDBJ databases">
        <title>Quadrisphaera sp. strain DD2A genome sequencing and assembly.</title>
        <authorList>
            <person name="Kim I."/>
        </authorList>
    </citation>
    <scope>NUCLEOTIDE SEQUENCE [LARGE SCALE GENOMIC DNA]</scope>
    <source>
        <strain evidence="7 8">DD2A</strain>
    </source>
</reference>
<dbReference type="AlphaFoldDB" id="A0A5C8ZD67"/>
<feature type="region of interest" description="Disordered" evidence="5">
    <location>
        <begin position="521"/>
        <end position="551"/>
    </location>
</feature>
<evidence type="ECO:0000256" key="1">
    <source>
        <dbReference type="ARBA" id="ARBA00005417"/>
    </source>
</evidence>
<comment type="caution">
    <text evidence="7">The sequence shown here is derived from an EMBL/GenBank/DDBJ whole genome shotgun (WGS) entry which is preliminary data.</text>
</comment>
<protein>
    <submittedName>
        <fullName evidence="7">ABC transporter ATP-binding protein</fullName>
    </submittedName>
</protein>
<dbReference type="EMBL" id="VKAC01000006">
    <property type="protein sequence ID" value="TXR56035.1"/>
    <property type="molecule type" value="Genomic_DNA"/>
</dbReference>
<dbReference type="PROSITE" id="PS50893">
    <property type="entry name" value="ABC_TRANSPORTER_2"/>
    <property type="match status" value="2"/>
</dbReference>
<evidence type="ECO:0000256" key="2">
    <source>
        <dbReference type="ARBA" id="ARBA00022448"/>
    </source>
</evidence>
<dbReference type="InterPro" id="IPR027417">
    <property type="entry name" value="P-loop_NTPase"/>
</dbReference>
<dbReference type="PANTHER" id="PTHR43553">
    <property type="entry name" value="HEAVY METAL TRANSPORTER"/>
    <property type="match status" value="1"/>
</dbReference>
<dbReference type="GO" id="GO:0042626">
    <property type="term" value="F:ATPase-coupled transmembrane transporter activity"/>
    <property type="evidence" value="ECO:0007669"/>
    <property type="project" value="TreeGrafter"/>
</dbReference>
<keyword evidence="8" id="KW-1185">Reference proteome</keyword>
<dbReference type="InterPro" id="IPR050095">
    <property type="entry name" value="ECF_ABC_transporter_ATP-bd"/>
</dbReference>
<sequence length="551" mass="57145">MASGPLLRARGWGWRWNARRAHAVRGLDLDVEAGERVLLLGASGAGKSTLLAGVAGLLDGGPDGTGEAEGQLLLDGVPAAEARLRAVAAGEGRARTGLLLQDPQAQTVLARVGDDVAFGLENHGVPAERIWPRVDAALADVGLTLPRQHSTAHLSGGQRQRLALAGVLALEPQLLLLDEPTAMLDPDGAARLRDVVAERLAATGAGCLLVEHRVDLWVELVDRVVVLAPGGGVLADGPVARVLAQRGAELAAAGVWVPGHRPAPVPAAPPRPGAAGAGPPLLSLDDVAVGRRGSGAPVLSAVTAGVRSGSVTALRGVNGAGKSTLALAVAGLAAPVAGRVRAEPVLLGVVPPAPPRRRWRDRRQEASPDDPARWAPRDLVSRIGSVFQDPRHQFVAQTVTEELAVGPRRLGLPEAEVAARVEDLLQRLQLDRLARANPFTLSGGEQRRLSVATALATRPRLLVLDEPTFGQDSRTWAELVALLAALRDEGAAVLAATHDDALCAALADATWWVGDGRLRVEETAGGSSDTTPPPPTTTTTTSTSRRQEGAA</sequence>
<evidence type="ECO:0000259" key="6">
    <source>
        <dbReference type="PROSITE" id="PS50893"/>
    </source>
</evidence>
<dbReference type="InterPro" id="IPR017871">
    <property type="entry name" value="ABC_transporter-like_CS"/>
</dbReference>
<evidence type="ECO:0000313" key="8">
    <source>
        <dbReference type="Proteomes" id="UP000321234"/>
    </source>
</evidence>
<dbReference type="CDD" id="cd03225">
    <property type="entry name" value="ABC_cobalt_CbiO_domain1"/>
    <property type="match status" value="2"/>
</dbReference>
<dbReference type="Pfam" id="PF00005">
    <property type="entry name" value="ABC_tran"/>
    <property type="match status" value="2"/>
</dbReference>
<dbReference type="Proteomes" id="UP000321234">
    <property type="component" value="Unassembled WGS sequence"/>
</dbReference>
<evidence type="ECO:0000256" key="4">
    <source>
        <dbReference type="ARBA" id="ARBA00022840"/>
    </source>
</evidence>
<dbReference type="InterPro" id="IPR015856">
    <property type="entry name" value="ABC_transpr_CbiO/EcfA_su"/>
</dbReference>
<feature type="domain" description="ABC transporter" evidence="6">
    <location>
        <begin position="282"/>
        <end position="540"/>
    </location>
</feature>
<accession>A0A5C8ZD67</accession>